<name>J9FLV9_9ZZZZ</name>
<gene>
    <name evidence="1" type="ORF">EVA_16465</name>
</gene>
<dbReference type="EMBL" id="AMCI01005816">
    <property type="protein sequence ID" value="EJW95423.1"/>
    <property type="molecule type" value="Genomic_DNA"/>
</dbReference>
<comment type="caution">
    <text evidence="1">The sequence shown here is derived from an EMBL/GenBank/DDBJ whole genome shotgun (WGS) entry which is preliminary data.</text>
</comment>
<evidence type="ECO:0000313" key="1">
    <source>
        <dbReference type="EMBL" id="EJW95423.1"/>
    </source>
</evidence>
<dbReference type="AlphaFoldDB" id="J9FLV9"/>
<accession>J9FLV9</accession>
<organism evidence="1">
    <name type="scientific">gut metagenome</name>
    <dbReference type="NCBI Taxonomy" id="749906"/>
    <lineage>
        <taxon>unclassified sequences</taxon>
        <taxon>metagenomes</taxon>
        <taxon>organismal metagenomes</taxon>
    </lineage>
</organism>
<reference evidence="1" key="1">
    <citation type="journal article" date="2012" name="PLoS ONE">
        <title>Gene sets for utilization of primary and secondary nutrition supplies in the distal gut of endangered iberian lynx.</title>
        <authorList>
            <person name="Alcaide M."/>
            <person name="Messina E."/>
            <person name="Richter M."/>
            <person name="Bargiela R."/>
            <person name="Peplies J."/>
            <person name="Huws S.A."/>
            <person name="Newbold C.J."/>
            <person name="Golyshin P.N."/>
            <person name="Simon M.A."/>
            <person name="Lopez G."/>
            <person name="Yakimov M.M."/>
            <person name="Ferrer M."/>
        </authorList>
    </citation>
    <scope>NUCLEOTIDE SEQUENCE</scope>
</reference>
<sequence>MHLHPTLAQEALIRLRDTFPDVQFIVSTHSPAVISNVKNDGICCKVLQLDQNHQFSDVEDCFGLDYSDTLLLHMGSYGRMHFLALQEELYREYKQEHDAKGLESVKQALQSFFGADSRAEEWTHEILSQWNRQMEE</sequence>
<proteinExistence type="predicted"/>
<protein>
    <submittedName>
        <fullName evidence="1">ATP binding protein</fullName>
    </submittedName>
</protein>